<comment type="caution">
    <text evidence="1">The sequence shown here is derived from an EMBL/GenBank/DDBJ whole genome shotgun (WGS) entry which is preliminary data.</text>
</comment>
<dbReference type="Proteomes" id="UP001311232">
    <property type="component" value="Unassembled WGS sequence"/>
</dbReference>
<keyword evidence="2" id="KW-1185">Reference proteome</keyword>
<proteinExistence type="predicted"/>
<name>A0AAV9SMD8_9TELE</name>
<organism evidence="1 2">
    <name type="scientific">Crenichthys baileyi</name>
    <name type="common">White River springfish</name>
    <dbReference type="NCBI Taxonomy" id="28760"/>
    <lineage>
        <taxon>Eukaryota</taxon>
        <taxon>Metazoa</taxon>
        <taxon>Chordata</taxon>
        <taxon>Craniata</taxon>
        <taxon>Vertebrata</taxon>
        <taxon>Euteleostomi</taxon>
        <taxon>Actinopterygii</taxon>
        <taxon>Neopterygii</taxon>
        <taxon>Teleostei</taxon>
        <taxon>Neoteleostei</taxon>
        <taxon>Acanthomorphata</taxon>
        <taxon>Ovalentaria</taxon>
        <taxon>Atherinomorphae</taxon>
        <taxon>Cyprinodontiformes</taxon>
        <taxon>Goodeidae</taxon>
        <taxon>Crenichthys</taxon>
    </lineage>
</organism>
<sequence>MNQWKRETEAPFSVQPADDEIGPVVGYFTLGQPTPRIHGCCPPCPVCQFHSTLTTDEEPLFAMLARGDLRPSRFGLCPMEWAAINGVPLDVNVNWYKNVMENIVFFLKENEMIFNHI</sequence>
<accession>A0AAV9SMD8</accession>
<dbReference type="EMBL" id="JAHHUM010000114">
    <property type="protein sequence ID" value="KAK5622475.1"/>
    <property type="molecule type" value="Genomic_DNA"/>
</dbReference>
<protein>
    <submittedName>
        <fullName evidence="1">Uncharacterized protein</fullName>
    </submittedName>
</protein>
<reference evidence="1 2" key="1">
    <citation type="submission" date="2021-06" db="EMBL/GenBank/DDBJ databases">
        <authorList>
            <person name="Palmer J.M."/>
        </authorList>
    </citation>
    <scope>NUCLEOTIDE SEQUENCE [LARGE SCALE GENOMIC DNA]</scope>
    <source>
        <strain evidence="1 2">MEX-2019</strain>
        <tissue evidence="1">Muscle</tissue>
    </source>
</reference>
<evidence type="ECO:0000313" key="2">
    <source>
        <dbReference type="Proteomes" id="UP001311232"/>
    </source>
</evidence>
<dbReference type="AlphaFoldDB" id="A0AAV9SMD8"/>
<evidence type="ECO:0000313" key="1">
    <source>
        <dbReference type="EMBL" id="KAK5622475.1"/>
    </source>
</evidence>
<gene>
    <name evidence="1" type="ORF">CRENBAI_002995</name>
</gene>